<feature type="transmembrane region" description="Helical" evidence="6">
    <location>
        <begin position="29"/>
        <end position="47"/>
    </location>
</feature>
<dbReference type="Gene3D" id="1.20.1250.20">
    <property type="entry name" value="MFS general substrate transporter like domains"/>
    <property type="match status" value="1"/>
</dbReference>
<evidence type="ECO:0000256" key="3">
    <source>
        <dbReference type="ARBA" id="ARBA00022692"/>
    </source>
</evidence>
<comment type="similarity">
    <text evidence="2">Belongs to the major facilitator superfamily. Sugar transporter (TC 2.A.1.1) family.</text>
</comment>
<feature type="transmembrane region" description="Helical" evidence="6">
    <location>
        <begin position="59"/>
        <end position="81"/>
    </location>
</feature>
<evidence type="ECO:0000256" key="4">
    <source>
        <dbReference type="ARBA" id="ARBA00022989"/>
    </source>
</evidence>
<evidence type="ECO:0000256" key="6">
    <source>
        <dbReference type="SAM" id="Phobius"/>
    </source>
</evidence>
<comment type="subcellular location">
    <subcellularLocation>
        <location evidence="1">Membrane</location>
        <topology evidence="1">Multi-pass membrane protein</topology>
    </subcellularLocation>
</comment>
<dbReference type="PANTHER" id="PTHR48022:SF8">
    <property type="entry name" value="MAJOR FACILITATOR SUPERFAMILY (MFS) PROFILE DOMAIN-CONTAINING PROTEIN-RELATED"/>
    <property type="match status" value="1"/>
</dbReference>
<dbReference type="EMBL" id="JBFXLT010000040">
    <property type="protein sequence ID" value="KAL2813378.1"/>
    <property type="molecule type" value="Genomic_DNA"/>
</dbReference>
<feature type="domain" description="Major facilitator superfamily (MFS) profile" evidence="7">
    <location>
        <begin position="1"/>
        <end position="159"/>
    </location>
</feature>
<dbReference type="InterPro" id="IPR005829">
    <property type="entry name" value="Sugar_transporter_CS"/>
</dbReference>
<protein>
    <recommendedName>
        <fullName evidence="7">Major facilitator superfamily (MFS) profile domain-containing protein</fullName>
    </recommendedName>
</protein>
<keyword evidence="3 6" id="KW-0812">Transmembrane</keyword>
<evidence type="ECO:0000259" key="7">
    <source>
        <dbReference type="PROSITE" id="PS50850"/>
    </source>
</evidence>
<keyword evidence="9" id="KW-1185">Reference proteome</keyword>
<evidence type="ECO:0000313" key="8">
    <source>
        <dbReference type="EMBL" id="KAL2813378.1"/>
    </source>
</evidence>
<dbReference type="InterPro" id="IPR020846">
    <property type="entry name" value="MFS_dom"/>
</dbReference>
<dbReference type="Pfam" id="PF00083">
    <property type="entry name" value="Sugar_tr"/>
    <property type="match status" value="1"/>
</dbReference>
<dbReference type="PROSITE" id="PS50850">
    <property type="entry name" value="MFS"/>
    <property type="match status" value="1"/>
</dbReference>
<name>A0ABR4HD13_9EURO</name>
<evidence type="ECO:0000256" key="2">
    <source>
        <dbReference type="ARBA" id="ARBA00010992"/>
    </source>
</evidence>
<dbReference type="Proteomes" id="UP001610334">
    <property type="component" value="Unassembled WGS sequence"/>
</dbReference>
<dbReference type="PANTHER" id="PTHR48022">
    <property type="entry name" value="PLASTIDIC GLUCOSE TRANSPORTER 4"/>
    <property type="match status" value="1"/>
</dbReference>
<accession>A0ABR4HD13</accession>
<evidence type="ECO:0000256" key="1">
    <source>
        <dbReference type="ARBA" id="ARBA00004141"/>
    </source>
</evidence>
<gene>
    <name evidence="8" type="ORF">BJX63DRAFT_394266</name>
</gene>
<dbReference type="InterPro" id="IPR005828">
    <property type="entry name" value="MFS_sugar_transport-like"/>
</dbReference>
<dbReference type="SUPFAM" id="SSF103473">
    <property type="entry name" value="MFS general substrate transporter"/>
    <property type="match status" value="1"/>
</dbReference>
<dbReference type="PROSITE" id="PS00217">
    <property type="entry name" value="SUGAR_TRANSPORT_2"/>
    <property type="match status" value="1"/>
</dbReference>
<comment type="caution">
    <text evidence="8">The sequence shown here is derived from an EMBL/GenBank/DDBJ whole genome shotgun (WGS) entry which is preliminary data.</text>
</comment>
<sequence length="159" mass="16993">MRQLCMFWMAGAIIVITSAGSYSALIAGRFIMGMGIGQVSIVGPTYLAEVASARHRELLVGIFSASEYIGVVLGYFAGYGASIRQSDSSSQQWILPQASHTILAGLLLLISLGCVDSPRYLCKVKHHTSMLLPIWLTRDGKASLLRGISCSFGLSIGHG</sequence>
<feature type="transmembrane region" description="Helical" evidence="6">
    <location>
        <begin position="93"/>
        <end position="115"/>
    </location>
</feature>
<evidence type="ECO:0000256" key="5">
    <source>
        <dbReference type="ARBA" id="ARBA00023136"/>
    </source>
</evidence>
<dbReference type="InterPro" id="IPR036259">
    <property type="entry name" value="MFS_trans_sf"/>
</dbReference>
<evidence type="ECO:0000313" key="9">
    <source>
        <dbReference type="Proteomes" id="UP001610334"/>
    </source>
</evidence>
<keyword evidence="5 6" id="KW-0472">Membrane</keyword>
<keyword evidence="4 6" id="KW-1133">Transmembrane helix</keyword>
<dbReference type="InterPro" id="IPR050360">
    <property type="entry name" value="MFS_Sugar_Transporters"/>
</dbReference>
<proteinExistence type="inferred from homology"/>
<organism evidence="8 9">
    <name type="scientific">Aspergillus granulosus</name>
    <dbReference type="NCBI Taxonomy" id="176169"/>
    <lineage>
        <taxon>Eukaryota</taxon>
        <taxon>Fungi</taxon>
        <taxon>Dikarya</taxon>
        <taxon>Ascomycota</taxon>
        <taxon>Pezizomycotina</taxon>
        <taxon>Eurotiomycetes</taxon>
        <taxon>Eurotiomycetidae</taxon>
        <taxon>Eurotiales</taxon>
        <taxon>Aspergillaceae</taxon>
        <taxon>Aspergillus</taxon>
        <taxon>Aspergillus subgen. Nidulantes</taxon>
    </lineage>
</organism>
<reference evidence="8 9" key="1">
    <citation type="submission" date="2024-07" db="EMBL/GenBank/DDBJ databases">
        <title>Section-level genome sequencing and comparative genomics of Aspergillus sections Usti and Cavernicolus.</title>
        <authorList>
            <consortium name="Lawrence Berkeley National Laboratory"/>
            <person name="Nybo J.L."/>
            <person name="Vesth T.C."/>
            <person name="Theobald S."/>
            <person name="Frisvad J.C."/>
            <person name="Larsen T.O."/>
            <person name="Kjaerboelling I."/>
            <person name="Rothschild-Mancinelli K."/>
            <person name="Lyhne E.K."/>
            <person name="Kogle M.E."/>
            <person name="Barry K."/>
            <person name="Clum A."/>
            <person name="Na H."/>
            <person name="Ledsgaard L."/>
            <person name="Lin J."/>
            <person name="Lipzen A."/>
            <person name="Kuo A."/>
            <person name="Riley R."/>
            <person name="Mondo S."/>
            <person name="Labutti K."/>
            <person name="Haridas S."/>
            <person name="Pangalinan J."/>
            <person name="Salamov A.A."/>
            <person name="Simmons B.A."/>
            <person name="Magnuson J.K."/>
            <person name="Chen J."/>
            <person name="Drula E."/>
            <person name="Henrissat B."/>
            <person name="Wiebenga A."/>
            <person name="Lubbers R.J."/>
            <person name="Gomes A.C."/>
            <person name="Makela M.R."/>
            <person name="Stajich J."/>
            <person name="Grigoriev I.V."/>
            <person name="Mortensen U.H."/>
            <person name="De Vries R.P."/>
            <person name="Baker S.E."/>
            <person name="Andersen M.R."/>
        </authorList>
    </citation>
    <scope>NUCLEOTIDE SEQUENCE [LARGE SCALE GENOMIC DNA]</scope>
    <source>
        <strain evidence="8 9">CBS 588.65</strain>
    </source>
</reference>